<dbReference type="AlphaFoldDB" id="A0A6N7EYP6"/>
<dbReference type="GO" id="GO:0005886">
    <property type="term" value="C:plasma membrane"/>
    <property type="evidence" value="ECO:0007669"/>
    <property type="project" value="UniProtKB-SubCell"/>
</dbReference>
<organism evidence="8 9">
    <name type="scientific">Ostreibacterium oceani</name>
    <dbReference type="NCBI Taxonomy" id="2654998"/>
    <lineage>
        <taxon>Bacteria</taxon>
        <taxon>Pseudomonadati</taxon>
        <taxon>Pseudomonadota</taxon>
        <taxon>Gammaproteobacteria</taxon>
        <taxon>Cardiobacteriales</taxon>
        <taxon>Ostreibacteriaceae</taxon>
        <taxon>Ostreibacterium</taxon>
    </lineage>
</organism>
<name>A0A6N7EYP6_9GAMM</name>
<evidence type="ECO:0000313" key="9">
    <source>
        <dbReference type="Proteomes" id="UP000471298"/>
    </source>
</evidence>
<proteinExistence type="inferred from homology"/>
<evidence type="ECO:0000256" key="1">
    <source>
        <dbReference type="ARBA" id="ARBA00004651"/>
    </source>
</evidence>
<reference evidence="8 9" key="1">
    <citation type="submission" date="2019-10" db="EMBL/GenBank/DDBJ databases">
        <title>Cardiobacteriales fam. a chemoheterotrophic member of the order Cardiobacteriales, and proposal of Cardiobacteriales fam. nov.</title>
        <authorList>
            <person name="Wang C."/>
        </authorList>
    </citation>
    <scope>NUCLEOTIDE SEQUENCE [LARGE SCALE GENOMIC DNA]</scope>
    <source>
        <strain evidence="8 9">ML27</strain>
    </source>
</reference>
<keyword evidence="3" id="KW-1003">Cell membrane</keyword>
<feature type="transmembrane region" description="Helical" evidence="7">
    <location>
        <begin position="74"/>
        <end position="95"/>
    </location>
</feature>
<dbReference type="GO" id="GO:0015190">
    <property type="term" value="F:L-leucine transmembrane transporter activity"/>
    <property type="evidence" value="ECO:0007669"/>
    <property type="project" value="TreeGrafter"/>
</dbReference>
<keyword evidence="4 7" id="KW-0812">Transmembrane</keyword>
<dbReference type="InParanoid" id="A0A6N7EYP6"/>
<evidence type="ECO:0000256" key="5">
    <source>
        <dbReference type="ARBA" id="ARBA00022989"/>
    </source>
</evidence>
<comment type="caution">
    <text evidence="8">The sequence shown here is derived from an EMBL/GenBank/DDBJ whole genome shotgun (WGS) entry which is preliminary data.</text>
</comment>
<dbReference type="PIRSF" id="PIRSF006324">
    <property type="entry name" value="LeuE"/>
    <property type="match status" value="1"/>
</dbReference>
<keyword evidence="9" id="KW-1185">Reference proteome</keyword>
<dbReference type="PANTHER" id="PTHR30086:SF15">
    <property type="entry name" value="LEUCINE EFFLUX PROTEIN"/>
    <property type="match status" value="1"/>
</dbReference>
<dbReference type="FunCoup" id="A0A6N7EYP6">
    <property type="interactions" value="54"/>
</dbReference>
<dbReference type="GO" id="GO:0015820">
    <property type="term" value="P:L-leucine transport"/>
    <property type="evidence" value="ECO:0007669"/>
    <property type="project" value="TreeGrafter"/>
</dbReference>
<comment type="subcellular location">
    <subcellularLocation>
        <location evidence="1">Cell membrane</location>
        <topology evidence="1">Multi-pass membrane protein</topology>
    </subcellularLocation>
</comment>
<dbReference type="Proteomes" id="UP000471298">
    <property type="component" value="Unassembled WGS sequence"/>
</dbReference>
<evidence type="ECO:0000256" key="6">
    <source>
        <dbReference type="ARBA" id="ARBA00023136"/>
    </source>
</evidence>
<dbReference type="NCBIfam" id="NF008201">
    <property type="entry name" value="PRK10958.1"/>
    <property type="match status" value="1"/>
</dbReference>
<feature type="transmembrane region" description="Helical" evidence="7">
    <location>
        <begin position="44"/>
        <end position="68"/>
    </location>
</feature>
<feature type="transmembrane region" description="Helical" evidence="7">
    <location>
        <begin position="12"/>
        <end position="32"/>
    </location>
</feature>
<keyword evidence="6 7" id="KW-0472">Membrane</keyword>
<comment type="similarity">
    <text evidence="2">Belongs to the Rht family.</text>
</comment>
<feature type="transmembrane region" description="Helical" evidence="7">
    <location>
        <begin position="196"/>
        <end position="217"/>
    </location>
</feature>
<evidence type="ECO:0000256" key="3">
    <source>
        <dbReference type="ARBA" id="ARBA00022475"/>
    </source>
</evidence>
<dbReference type="Pfam" id="PF01810">
    <property type="entry name" value="LysE"/>
    <property type="match status" value="1"/>
</dbReference>
<protein>
    <submittedName>
        <fullName evidence="8">Leucine efflux protein LeuE</fullName>
    </submittedName>
</protein>
<accession>A0A6N7EYP6</accession>
<dbReference type="PANTHER" id="PTHR30086">
    <property type="entry name" value="ARGININE EXPORTER PROTEIN ARGO"/>
    <property type="match status" value="1"/>
</dbReference>
<feature type="transmembrane region" description="Helical" evidence="7">
    <location>
        <begin position="124"/>
        <end position="146"/>
    </location>
</feature>
<keyword evidence="5 7" id="KW-1133">Transmembrane helix</keyword>
<evidence type="ECO:0000256" key="7">
    <source>
        <dbReference type="SAM" id="Phobius"/>
    </source>
</evidence>
<dbReference type="RefSeq" id="WP_152810743.1">
    <property type="nucleotide sequence ID" value="NZ_WHNW01000010.1"/>
</dbReference>
<dbReference type="EMBL" id="WHNW01000010">
    <property type="protein sequence ID" value="MPV86675.1"/>
    <property type="molecule type" value="Genomic_DNA"/>
</dbReference>
<evidence type="ECO:0000256" key="2">
    <source>
        <dbReference type="ARBA" id="ARBA00007928"/>
    </source>
</evidence>
<dbReference type="InterPro" id="IPR001123">
    <property type="entry name" value="LeuE-type"/>
</dbReference>
<gene>
    <name evidence="8" type="primary">leuE</name>
    <name evidence="8" type="ORF">GCU85_08055</name>
</gene>
<feature type="transmembrane region" description="Helical" evidence="7">
    <location>
        <begin position="158"/>
        <end position="184"/>
    </location>
</feature>
<sequence>MIENFGVINYTTYLLGVIMIVLLPGPNSLYVLALSAQQGVRNGWAAACGIFVGDAILMLLTALGAVAILTAYPALFMTIKIIGAIYLGYIGLRLVRDAWINWRRHESMSEAAMQPIKKTSPRNAFAKALLISLLNPKAILFFFSFFVQFVDPSYPSRLLPFLVLAVTVQFFSALYLGVLIYSGAKLADAFRRRKKISSVSSAGVGAGFMAFAVKLALASAGQ</sequence>
<evidence type="ECO:0000256" key="4">
    <source>
        <dbReference type="ARBA" id="ARBA00022692"/>
    </source>
</evidence>
<evidence type="ECO:0000313" key="8">
    <source>
        <dbReference type="EMBL" id="MPV86675.1"/>
    </source>
</evidence>